<sequence>MGIEDLSGLIELLVTEQLKKGVPIELVDHFIDSWDAFKNATDLAEKLDYFEEVKKVHRKQNTVKAGERKQFEKQPFVSNKVNQPSGKNKQANVPNKGSFRNDSFYENS</sequence>
<evidence type="ECO:0000256" key="1">
    <source>
        <dbReference type="SAM" id="MobiDB-lite"/>
    </source>
</evidence>
<protein>
    <submittedName>
        <fullName evidence="2">Uncharacterized protein</fullName>
    </submittedName>
</protein>
<dbReference type="Proteomes" id="UP000887116">
    <property type="component" value="Unassembled WGS sequence"/>
</dbReference>
<evidence type="ECO:0000313" key="2">
    <source>
        <dbReference type="EMBL" id="GFR25331.1"/>
    </source>
</evidence>
<feature type="compositionally biased region" description="Polar residues" evidence="1">
    <location>
        <begin position="76"/>
        <end position="108"/>
    </location>
</feature>
<dbReference type="AlphaFoldDB" id="A0A8X6LWB8"/>
<gene>
    <name evidence="2" type="ORF">TNCT_368091</name>
</gene>
<comment type="caution">
    <text evidence="2">The sequence shown here is derived from an EMBL/GenBank/DDBJ whole genome shotgun (WGS) entry which is preliminary data.</text>
</comment>
<name>A0A8X6LWB8_TRICU</name>
<reference evidence="2" key="1">
    <citation type="submission" date="2020-07" db="EMBL/GenBank/DDBJ databases">
        <title>Multicomponent nature underlies the extraordinary mechanical properties of spider dragline silk.</title>
        <authorList>
            <person name="Kono N."/>
            <person name="Nakamura H."/>
            <person name="Mori M."/>
            <person name="Yoshida Y."/>
            <person name="Ohtoshi R."/>
            <person name="Malay A.D."/>
            <person name="Moran D.A.P."/>
            <person name="Tomita M."/>
            <person name="Numata K."/>
            <person name="Arakawa K."/>
        </authorList>
    </citation>
    <scope>NUCLEOTIDE SEQUENCE</scope>
</reference>
<dbReference type="OrthoDB" id="6435150at2759"/>
<feature type="region of interest" description="Disordered" evidence="1">
    <location>
        <begin position="59"/>
        <end position="108"/>
    </location>
</feature>
<keyword evidence="3" id="KW-1185">Reference proteome</keyword>
<dbReference type="EMBL" id="BMAO01038492">
    <property type="protein sequence ID" value="GFR25331.1"/>
    <property type="molecule type" value="Genomic_DNA"/>
</dbReference>
<organism evidence="2 3">
    <name type="scientific">Trichonephila clavata</name>
    <name type="common">Joro spider</name>
    <name type="synonym">Nephila clavata</name>
    <dbReference type="NCBI Taxonomy" id="2740835"/>
    <lineage>
        <taxon>Eukaryota</taxon>
        <taxon>Metazoa</taxon>
        <taxon>Ecdysozoa</taxon>
        <taxon>Arthropoda</taxon>
        <taxon>Chelicerata</taxon>
        <taxon>Arachnida</taxon>
        <taxon>Araneae</taxon>
        <taxon>Araneomorphae</taxon>
        <taxon>Entelegynae</taxon>
        <taxon>Araneoidea</taxon>
        <taxon>Nephilidae</taxon>
        <taxon>Trichonephila</taxon>
    </lineage>
</organism>
<evidence type="ECO:0000313" key="3">
    <source>
        <dbReference type="Proteomes" id="UP000887116"/>
    </source>
</evidence>
<proteinExistence type="predicted"/>
<accession>A0A8X6LWB8</accession>